<dbReference type="GO" id="GO:0005615">
    <property type="term" value="C:extracellular space"/>
    <property type="evidence" value="ECO:0007669"/>
    <property type="project" value="TreeGrafter"/>
</dbReference>
<evidence type="ECO:0000256" key="4">
    <source>
        <dbReference type="ARBA" id="ARBA00022900"/>
    </source>
</evidence>
<dbReference type="GO" id="GO:0004867">
    <property type="term" value="F:serine-type endopeptidase inhibitor activity"/>
    <property type="evidence" value="ECO:0007669"/>
    <property type="project" value="UniProtKB-KW"/>
</dbReference>
<accession>A0A6P4FGU9</accession>
<evidence type="ECO:0000256" key="2">
    <source>
        <dbReference type="ARBA" id="ARBA00022525"/>
    </source>
</evidence>
<dbReference type="PANTHER" id="PTHR10083">
    <property type="entry name" value="KUNITZ-TYPE PROTEASE INHIBITOR-RELATED"/>
    <property type="match status" value="1"/>
</dbReference>
<organism evidence="7">
    <name type="scientific">Drosophila rhopaloa</name>
    <name type="common">Fruit fly</name>
    <dbReference type="NCBI Taxonomy" id="1041015"/>
    <lineage>
        <taxon>Eukaryota</taxon>
        <taxon>Metazoa</taxon>
        <taxon>Ecdysozoa</taxon>
        <taxon>Arthropoda</taxon>
        <taxon>Hexapoda</taxon>
        <taxon>Insecta</taxon>
        <taxon>Pterygota</taxon>
        <taxon>Neoptera</taxon>
        <taxon>Endopterygota</taxon>
        <taxon>Diptera</taxon>
        <taxon>Brachycera</taxon>
        <taxon>Muscomorpha</taxon>
        <taxon>Ephydroidea</taxon>
        <taxon>Drosophilidae</taxon>
        <taxon>Drosophila</taxon>
        <taxon>Sophophora</taxon>
    </lineage>
</organism>
<keyword evidence="3" id="KW-0646">Protease inhibitor</keyword>
<dbReference type="InterPro" id="IPR020901">
    <property type="entry name" value="Prtase_inh_Kunz-CS"/>
</dbReference>
<sequence length="155" mass="17456">MYLFPLYNLLIYSISTGTSKASRQEKCSFMANHGPCQKNFDMFAYDFDNNRCVEFVYGGCGGNPNRFQTKQECILACDALEDPKDVDIIPTDSYKFMTEQLKPDDKSTKLVFASSEVAQEVPAGKEEEVVATSTFKATSKESPEAFTLFNFEQLN</sequence>
<dbReference type="RefSeq" id="XP_016989162.1">
    <property type="nucleotide sequence ID" value="XM_017133673.1"/>
</dbReference>
<dbReference type="InterPro" id="IPR036880">
    <property type="entry name" value="Kunitz_BPTI_sf"/>
</dbReference>
<dbReference type="PRINTS" id="PR00759">
    <property type="entry name" value="BASICPTASE"/>
</dbReference>
<name>A0A6P4FGU9_DRORH</name>
<dbReference type="FunFam" id="4.10.410.10:FF:000026">
    <property type="entry name" value="Serine protease inhibitor, putative"/>
    <property type="match status" value="1"/>
</dbReference>
<evidence type="ECO:0000256" key="3">
    <source>
        <dbReference type="ARBA" id="ARBA00022690"/>
    </source>
</evidence>
<dbReference type="RefSeq" id="XP_016989162.2">
    <property type="nucleotide sequence ID" value="XM_017133673.2"/>
</dbReference>
<evidence type="ECO:0000259" key="6">
    <source>
        <dbReference type="PROSITE" id="PS50279"/>
    </source>
</evidence>
<dbReference type="InterPro" id="IPR050098">
    <property type="entry name" value="TFPI/VKTCI-like"/>
</dbReference>
<feature type="domain" description="BPTI/Kunitz inhibitor" evidence="6">
    <location>
        <begin position="27"/>
        <end position="77"/>
    </location>
</feature>
<dbReference type="Gene3D" id="4.10.410.10">
    <property type="entry name" value="Pancreatic trypsin inhibitor Kunitz domain"/>
    <property type="match status" value="1"/>
</dbReference>
<protein>
    <submittedName>
        <fullName evidence="7">U-actitoxin-Avd3n</fullName>
    </submittedName>
</protein>
<dbReference type="PANTHER" id="PTHR10083:SF381">
    <property type="entry name" value="BPTI_KUNITZ INHIBITOR DOMAIN-CONTAINING PROTEIN"/>
    <property type="match status" value="1"/>
</dbReference>
<dbReference type="InterPro" id="IPR002223">
    <property type="entry name" value="Kunitz_BPTI"/>
</dbReference>
<dbReference type="AlphaFoldDB" id="A0A6P4FGU9"/>
<keyword evidence="4" id="KW-0722">Serine protease inhibitor</keyword>
<evidence type="ECO:0000313" key="7">
    <source>
        <dbReference type="RefSeq" id="XP_016989162.1"/>
    </source>
</evidence>
<dbReference type="GeneID" id="108051541"/>
<reference evidence="7" key="1">
    <citation type="submission" date="2025-08" db="UniProtKB">
        <authorList>
            <consortium name="RefSeq"/>
        </authorList>
    </citation>
    <scope>IDENTIFICATION</scope>
</reference>
<dbReference type="OrthoDB" id="4473401at2759"/>
<proteinExistence type="predicted"/>
<keyword evidence="2" id="KW-0964">Secreted</keyword>
<comment type="subcellular location">
    <subcellularLocation>
        <location evidence="1">Secreted</location>
    </subcellularLocation>
</comment>
<evidence type="ECO:0000256" key="1">
    <source>
        <dbReference type="ARBA" id="ARBA00004613"/>
    </source>
</evidence>
<evidence type="ECO:0000256" key="5">
    <source>
        <dbReference type="ARBA" id="ARBA00023157"/>
    </source>
</evidence>
<dbReference type="PROSITE" id="PS50279">
    <property type="entry name" value="BPTI_KUNITZ_2"/>
    <property type="match status" value="1"/>
</dbReference>
<dbReference type="SUPFAM" id="SSF57362">
    <property type="entry name" value="BPTI-like"/>
    <property type="match status" value="1"/>
</dbReference>
<dbReference type="SMART" id="SM00131">
    <property type="entry name" value="KU"/>
    <property type="match status" value="1"/>
</dbReference>
<dbReference type="Pfam" id="PF00014">
    <property type="entry name" value="Kunitz_BPTI"/>
    <property type="match status" value="1"/>
</dbReference>
<dbReference type="CDD" id="cd00109">
    <property type="entry name" value="Kunitz-type"/>
    <property type="match status" value="1"/>
</dbReference>
<keyword evidence="5" id="KW-1015">Disulfide bond</keyword>
<dbReference type="PROSITE" id="PS00280">
    <property type="entry name" value="BPTI_KUNITZ_1"/>
    <property type="match status" value="1"/>
</dbReference>
<gene>
    <name evidence="7" type="primary">LOC108051541</name>
</gene>